<proteinExistence type="predicted"/>
<evidence type="ECO:0000313" key="3">
    <source>
        <dbReference type="Proteomes" id="UP000199134"/>
    </source>
</evidence>
<feature type="region of interest" description="Disordered" evidence="1">
    <location>
        <begin position="117"/>
        <end position="150"/>
    </location>
</feature>
<dbReference type="AlphaFoldDB" id="A0A1H0G5C3"/>
<reference evidence="3" key="1">
    <citation type="submission" date="2016-10" db="EMBL/GenBank/DDBJ databases">
        <authorList>
            <person name="de Groot N.N."/>
        </authorList>
    </citation>
    <scope>NUCLEOTIDE SEQUENCE [LARGE SCALE GENOMIC DNA]</scope>
    <source>
        <strain evidence="3">BP1-145</strain>
    </source>
</reference>
<protein>
    <submittedName>
        <fullName evidence="2">Uncharacterized protein</fullName>
    </submittedName>
</protein>
<evidence type="ECO:0000256" key="1">
    <source>
        <dbReference type="SAM" id="MobiDB-lite"/>
    </source>
</evidence>
<gene>
    <name evidence="2" type="ORF">SAMN04487900_107121</name>
</gene>
<dbReference type="Proteomes" id="UP000199134">
    <property type="component" value="Unassembled WGS sequence"/>
</dbReference>
<organism evidence="2 3">
    <name type="scientific">Prevotella communis</name>
    <dbReference type="NCBI Taxonomy" id="2913614"/>
    <lineage>
        <taxon>Bacteria</taxon>
        <taxon>Pseudomonadati</taxon>
        <taxon>Bacteroidota</taxon>
        <taxon>Bacteroidia</taxon>
        <taxon>Bacteroidales</taxon>
        <taxon>Prevotellaceae</taxon>
        <taxon>Prevotella</taxon>
    </lineage>
</organism>
<dbReference type="EMBL" id="FNIW01000007">
    <property type="protein sequence ID" value="SDO02097.1"/>
    <property type="molecule type" value="Genomic_DNA"/>
</dbReference>
<evidence type="ECO:0000313" key="2">
    <source>
        <dbReference type="EMBL" id="SDO02097.1"/>
    </source>
</evidence>
<feature type="compositionally biased region" description="Low complexity" evidence="1">
    <location>
        <begin position="126"/>
        <end position="150"/>
    </location>
</feature>
<name>A0A1H0G5C3_9BACT</name>
<sequence>MKECVNCAVRFLFVSIGQQMNNMKIILLLSLLCIVVMANAQKTYVFYTSTSSACPIKIVVNGNAYYLNSGSSKVTLTLIGSNNTFTAYDKYGDQMRVRYFSQDDGSVHVDIGAGHWQASQNRKTDSSQTSTSSSSSNSSSSYGSSDASFGSSVGTAISTWITRGSGGSYSKGYPNFQFNVGLSRAYGEFARLRWYTGGDQGFLLYGGIGKDWLLNGDNKDITSWHIGLGGYSQLRGDYEDIAIGLSMCETPIVKGGALMLDALYSYYFDKGTRFGVFAGGGIGVGNLRSVKTVERKGREHTDWSHAKFLWDVSVGVSLKLWVD</sequence>
<comment type="caution">
    <text evidence="2">The sequence shown here is derived from an EMBL/GenBank/DDBJ whole genome shotgun (WGS) entry which is preliminary data.</text>
</comment>
<accession>A0A1H0G5C3</accession>